<evidence type="ECO:0000313" key="2">
    <source>
        <dbReference type="Proteomes" id="UP000887565"/>
    </source>
</evidence>
<name>A0A915KRD9_ROMCU</name>
<keyword evidence="2" id="KW-1185">Reference proteome</keyword>
<proteinExistence type="predicted"/>
<organism evidence="2 3">
    <name type="scientific">Romanomermis culicivorax</name>
    <name type="common">Nematode worm</name>
    <dbReference type="NCBI Taxonomy" id="13658"/>
    <lineage>
        <taxon>Eukaryota</taxon>
        <taxon>Metazoa</taxon>
        <taxon>Ecdysozoa</taxon>
        <taxon>Nematoda</taxon>
        <taxon>Enoplea</taxon>
        <taxon>Dorylaimia</taxon>
        <taxon>Mermithida</taxon>
        <taxon>Mermithoidea</taxon>
        <taxon>Mermithidae</taxon>
        <taxon>Romanomermis</taxon>
    </lineage>
</organism>
<dbReference type="WBParaSite" id="nRc.2.0.1.t41326-RA">
    <property type="protein sequence ID" value="nRc.2.0.1.t41326-RA"/>
    <property type="gene ID" value="nRc.2.0.1.g41326"/>
</dbReference>
<evidence type="ECO:0000313" key="3">
    <source>
        <dbReference type="WBParaSite" id="nRc.2.0.1.t41326-RA"/>
    </source>
</evidence>
<protein>
    <submittedName>
        <fullName evidence="3">Uncharacterized protein</fullName>
    </submittedName>
</protein>
<accession>A0A915KRD9</accession>
<feature type="chain" id="PRO_5038114541" evidence="1">
    <location>
        <begin position="19"/>
        <end position="303"/>
    </location>
</feature>
<feature type="signal peptide" evidence="1">
    <location>
        <begin position="1"/>
        <end position="18"/>
    </location>
</feature>
<evidence type="ECO:0000256" key="1">
    <source>
        <dbReference type="SAM" id="SignalP"/>
    </source>
</evidence>
<keyword evidence="1" id="KW-0732">Signal</keyword>
<dbReference type="Proteomes" id="UP000887565">
    <property type="component" value="Unplaced"/>
</dbReference>
<sequence length="303" mass="33126">MRFQIFAAFCFLLYNIECTPPPRPLSKPCILNSGRVIQPGANFTISCTARCGCDKFGSGNFHCVPICEEFPPLPNCQFVRRADDFCCKHNQCPADVKIQNCSMDTSTTNAPVPWHIRVKNGGKINCAATMVPPSGRIVTEINCATENSTFVHSTGEFGARLIKKDPNLKIAIFDLVNASSKIDPSFHEINPAPGIDFCQKYPTLRCALHIASFDPLTKTFGSAGGGIVNNTECGITGTQSNSRCIFILQNPATCRDLPFGSGIYVQVGDYSYLVGILALDYKCGDKHDKLPFYDVCNAIEKSK</sequence>
<reference evidence="3" key="1">
    <citation type="submission" date="2022-11" db="UniProtKB">
        <authorList>
            <consortium name="WormBaseParasite"/>
        </authorList>
    </citation>
    <scope>IDENTIFICATION</scope>
</reference>
<dbReference type="AlphaFoldDB" id="A0A915KRD9"/>